<sequence length="150" mass="17228">MMPICTSESLRTSTRVSSGFVLLRHSSPSFGSQRVRSCSAPPTNATWKNASFSQHPRNINGTNIMVYTIRTDRYRYTEWAKFIGAPTYKPEWNVSFGVELYDHQKDPDENFNRAFDPSYVQTAKQLSYLLHAGWRLALPSSEKDNNRKKS</sequence>
<evidence type="ECO:0000313" key="3">
    <source>
        <dbReference type="EMBL" id="CAG2232687.1"/>
    </source>
</evidence>
<dbReference type="EC" id="3.1.6.13" evidence="3"/>
<dbReference type="PANTHER" id="PTHR45953">
    <property type="entry name" value="IDURONATE 2-SULFATASE"/>
    <property type="match status" value="1"/>
</dbReference>
<dbReference type="Proteomes" id="UP000683360">
    <property type="component" value="Unassembled WGS sequence"/>
</dbReference>
<evidence type="ECO:0000256" key="2">
    <source>
        <dbReference type="ARBA" id="ARBA00022801"/>
    </source>
</evidence>
<reference evidence="3" key="1">
    <citation type="submission" date="2021-03" db="EMBL/GenBank/DDBJ databases">
        <authorList>
            <person name="Bekaert M."/>
        </authorList>
    </citation>
    <scope>NUCLEOTIDE SEQUENCE</scope>
</reference>
<name>A0A8S3TME4_MYTED</name>
<evidence type="ECO:0000313" key="4">
    <source>
        <dbReference type="Proteomes" id="UP000683360"/>
    </source>
</evidence>
<dbReference type="GO" id="GO:0005737">
    <property type="term" value="C:cytoplasm"/>
    <property type="evidence" value="ECO:0007669"/>
    <property type="project" value="TreeGrafter"/>
</dbReference>
<protein>
    <submittedName>
        <fullName evidence="3">IDS</fullName>
        <ecNumber evidence="3">3.1.6.13</ecNumber>
    </submittedName>
</protein>
<dbReference type="InterPro" id="IPR017850">
    <property type="entry name" value="Alkaline_phosphatase_core_sf"/>
</dbReference>
<keyword evidence="1" id="KW-0479">Metal-binding</keyword>
<accession>A0A8S3TME4</accession>
<dbReference type="PANTHER" id="PTHR45953:SF1">
    <property type="entry name" value="IDURONATE 2-SULFATASE"/>
    <property type="match status" value="1"/>
</dbReference>
<dbReference type="GO" id="GO:0004423">
    <property type="term" value="F:iduronate-2-sulfatase activity"/>
    <property type="evidence" value="ECO:0007669"/>
    <property type="project" value="UniProtKB-EC"/>
</dbReference>
<evidence type="ECO:0000256" key="1">
    <source>
        <dbReference type="ARBA" id="ARBA00022723"/>
    </source>
</evidence>
<dbReference type="Gene3D" id="3.40.720.10">
    <property type="entry name" value="Alkaline Phosphatase, subunit A"/>
    <property type="match status" value="1"/>
</dbReference>
<keyword evidence="2 3" id="KW-0378">Hydrolase</keyword>
<dbReference type="EMBL" id="CAJPWZ010002187">
    <property type="protein sequence ID" value="CAG2232687.1"/>
    <property type="molecule type" value="Genomic_DNA"/>
</dbReference>
<organism evidence="3 4">
    <name type="scientific">Mytilus edulis</name>
    <name type="common">Blue mussel</name>
    <dbReference type="NCBI Taxonomy" id="6550"/>
    <lineage>
        <taxon>Eukaryota</taxon>
        <taxon>Metazoa</taxon>
        <taxon>Spiralia</taxon>
        <taxon>Lophotrochozoa</taxon>
        <taxon>Mollusca</taxon>
        <taxon>Bivalvia</taxon>
        <taxon>Autobranchia</taxon>
        <taxon>Pteriomorphia</taxon>
        <taxon>Mytilida</taxon>
        <taxon>Mytiloidea</taxon>
        <taxon>Mytilidae</taxon>
        <taxon>Mytilinae</taxon>
        <taxon>Mytilus</taxon>
    </lineage>
</organism>
<dbReference type="GO" id="GO:0046872">
    <property type="term" value="F:metal ion binding"/>
    <property type="evidence" value="ECO:0007669"/>
    <property type="project" value="UniProtKB-KW"/>
</dbReference>
<proteinExistence type="predicted"/>
<gene>
    <name evidence="3" type="ORF">MEDL_45240</name>
</gene>
<dbReference type="OrthoDB" id="96314at2759"/>
<dbReference type="AlphaFoldDB" id="A0A8S3TME4"/>
<keyword evidence="4" id="KW-1185">Reference proteome</keyword>
<comment type="caution">
    <text evidence="3">The sequence shown here is derived from an EMBL/GenBank/DDBJ whole genome shotgun (WGS) entry which is preliminary data.</text>
</comment>
<dbReference type="SUPFAM" id="SSF53649">
    <property type="entry name" value="Alkaline phosphatase-like"/>
    <property type="match status" value="1"/>
</dbReference>